<dbReference type="PANTHER" id="PTHR34709:SF61">
    <property type="entry name" value="OS07G0229100 PROTEIN"/>
    <property type="match status" value="1"/>
</dbReference>
<dbReference type="Pfam" id="PF00646">
    <property type="entry name" value="F-box"/>
    <property type="match status" value="1"/>
</dbReference>
<keyword evidence="3" id="KW-1185">Reference proteome</keyword>
<accession>A0AAV5EQC4</accession>
<evidence type="ECO:0000313" key="2">
    <source>
        <dbReference type="EMBL" id="GJN24301.1"/>
    </source>
</evidence>
<dbReference type="SUPFAM" id="SSF81383">
    <property type="entry name" value="F-box domain"/>
    <property type="match status" value="1"/>
</dbReference>
<dbReference type="Proteomes" id="UP001054889">
    <property type="component" value="Unassembled WGS sequence"/>
</dbReference>
<comment type="caution">
    <text evidence="2">The sequence shown here is derived from an EMBL/GenBank/DDBJ whole genome shotgun (WGS) entry which is preliminary data.</text>
</comment>
<protein>
    <recommendedName>
        <fullName evidence="1">F-box domain-containing protein</fullName>
    </recommendedName>
</protein>
<proteinExistence type="predicted"/>
<feature type="domain" description="F-box" evidence="1">
    <location>
        <begin position="165"/>
        <end position="204"/>
    </location>
</feature>
<dbReference type="PANTHER" id="PTHR34709">
    <property type="entry name" value="OS10G0396666 PROTEIN"/>
    <property type="match status" value="1"/>
</dbReference>
<name>A0AAV5EQC4_ELECO</name>
<evidence type="ECO:0000313" key="3">
    <source>
        <dbReference type="Proteomes" id="UP001054889"/>
    </source>
</evidence>
<dbReference type="InterPro" id="IPR036047">
    <property type="entry name" value="F-box-like_dom_sf"/>
</dbReference>
<reference evidence="2" key="2">
    <citation type="submission" date="2021-12" db="EMBL/GenBank/DDBJ databases">
        <title>Resequencing data analysis of finger millet.</title>
        <authorList>
            <person name="Hatakeyama M."/>
            <person name="Aluri S."/>
            <person name="Balachadran M.T."/>
            <person name="Sivarajan S.R."/>
            <person name="Poveda L."/>
            <person name="Shimizu-Inatsugi R."/>
            <person name="Schlapbach R."/>
            <person name="Sreeman S.M."/>
            <person name="Shimizu K.K."/>
        </authorList>
    </citation>
    <scope>NUCLEOTIDE SEQUENCE</scope>
</reference>
<organism evidence="2 3">
    <name type="scientific">Eleusine coracana subsp. coracana</name>
    <dbReference type="NCBI Taxonomy" id="191504"/>
    <lineage>
        <taxon>Eukaryota</taxon>
        <taxon>Viridiplantae</taxon>
        <taxon>Streptophyta</taxon>
        <taxon>Embryophyta</taxon>
        <taxon>Tracheophyta</taxon>
        <taxon>Spermatophyta</taxon>
        <taxon>Magnoliopsida</taxon>
        <taxon>Liliopsida</taxon>
        <taxon>Poales</taxon>
        <taxon>Poaceae</taxon>
        <taxon>PACMAD clade</taxon>
        <taxon>Chloridoideae</taxon>
        <taxon>Cynodonteae</taxon>
        <taxon>Eleusininae</taxon>
        <taxon>Eleusine</taxon>
    </lineage>
</organism>
<dbReference type="InterPro" id="IPR055312">
    <property type="entry name" value="FBL15-like"/>
</dbReference>
<reference evidence="2" key="1">
    <citation type="journal article" date="2018" name="DNA Res.">
        <title>Multiple hybrid de novo genome assembly of finger millet, an orphan allotetraploid crop.</title>
        <authorList>
            <person name="Hatakeyama M."/>
            <person name="Aluri S."/>
            <person name="Balachadran M.T."/>
            <person name="Sivarajan S.R."/>
            <person name="Patrignani A."/>
            <person name="Gruter S."/>
            <person name="Poveda L."/>
            <person name="Shimizu-Inatsugi R."/>
            <person name="Baeten J."/>
            <person name="Francoijs K.J."/>
            <person name="Nataraja K.N."/>
            <person name="Reddy Y.A.N."/>
            <person name="Phadnis S."/>
            <person name="Ravikumar R.L."/>
            <person name="Schlapbach R."/>
            <person name="Sreeman S.M."/>
            <person name="Shimizu K.K."/>
        </authorList>
    </citation>
    <scope>NUCLEOTIDE SEQUENCE</scope>
</reference>
<gene>
    <name evidence="2" type="primary">gb12035</name>
    <name evidence="2" type="ORF">PR202_gb12035</name>
</gene>
<dbReference type="InterPro" id="IPR001810">
    <property type="entry name" value="F-box_dom"/>
</dbReference>
<evidence type="ECO:0000259" key="1">
    <source>
        <dbReference type="Pfam" id="PF00646"/>
    </source>
</evidence>
<sequence length="558" mass="63435">MSAYAHKPLGFIEIINLGQRPKLLTRTAVAEWFREITIDAQALKELILFNCFGGNQPVANIAAPELVSLEWVNVYDPSPVQFGSLGQLQELSTSNIFVYGQQRDRMYNRGIQLLWQQFQAIHSLDIILNYSRYGMVVPFPHTLCRSSHGGKRRRGRRRRAGVDWISALPDDILVLILLRLDTIAEAARTGILSRRWRRVWALLPVLLFLDGRHIREVIAASEAPTLRLIFIRTKYDTPDSMAAWLPLAALRLSGALMYRLEQYKEEDGTVPLPCFRNATKIDLELGFLRLALPSSGAFARLVELRLKCVQFQATTSSPHRVARCCEWSVSATPLLAIDAPALWQLILDSCFEETQPPVADIAAPQLVSLHWHDAFHQSSVQLGNLGQLQRLSANCILVYGRNCPRRYNRETQLLLQQFQSIQFLRFSLDYPCWIVLACFSLQEQSQCPPGCFCENPSNWKTEELLLNCLKEVEIINLEGCENEIVSVKVLFNWAPVLEKMTIYFADSICYSKAMELCATISSFSRSETCVEFCLLDQASNKTLYFRSQKTKAPGCDFK</sequence>
<dbReference type="AlphaFoldDB" id="A0AAV5EQC4"/>
<dbReference type="EMBL" id="BQKI01000077">
    <property type="protein sequence ID" value="GJN24301.1"/>
    <property type="molecule type" value="Genomic_DNA"/>
</dbReference>